<feature type="region of interest" description="Disordered" evidence="3">
    <location>
        <begin position="629"/>
        <end position="668"/>
    </location>
</feature>
<evidence type="ECO:0000313" key="5">
    <source>
        <dbReference type="EMBL" id="CAG2227932.1"/>
    </source>
</evidence>
<evidence type="ECO:0000313" key="6">
    <source>
        <dbReference type="Proteomes" id="UP000683360"/>
    </source>
</evidence>
<dbReference type="AlphaFoldDB" id="A0A8S3T207"/>
<feature type="region of interest" description="Disordered" evidence="3">
    <location>
        <begin position="375"/>
        <end position="395"/>
    </location>
</feature>
<feature type="compositionally biased region" description="Polar residues" evidence="3">
    <location>
        <begin position="444"/>
        <end position="465"/>
    </location>
</feature>
<feature type="coiled-coil region" evidence="2">
    <location>
        <begin position="546"/>
        <end position="573"/>
    </location>
</feature>
<dbReference type="GO" id="GO:0004309">
    <property type="term" value="F:exopolyphosphatase activity"/>
    <property type="evidence" value="ECO:0007669"/>
    <property type="project" value="TreeGrafter"/>
</dbReference>
<feature type="compositionally biased region" description="Basic and acidic residues" evidence="3">
    <location>
        <begin position="803"/>
        <end position="832"/>
    </location>
</feature>
<dbReference type="InterPro" id="IPR004097">
    <property type="entry name" value="DHHA2"/>
</dbReference>
<dbReference type="InterPro" id="IPR038763">
    <property type="entry name" value="DHH_sf"/>
</dbReference>
<feature type="region of interest" description="Disordered" evidence="3">
    <location>
        <begin position="436"/>
        <end position="465"/>
    </location>
</feature>
<keyword evidence="6" id="KW-1185">Reference proteome</keyword>
<dbReference type="EMBL" id="CAJPWZ010001983">
    <property type="protein sequence ID" value="CAG2227932.1"/>
    <property type="molecule type" value="Genomic_DNA"/>
</dbReference>
<dbReference type="PANTHER" id="PTHR12112">
    <property type="entry name" value="BNIP - RELATED"/>
    <property type="match status" value="1"/>
</dbReference>
<comment type="caution">
    <text evidence="5">The sequence shown here is derived from an EMBL/GenBank/DDBJ whole genome shotgun (WGS) entry which is preliminary data.</text>
</comment>
<dbReference type="Gene3D" id="3.10.310.20">
    <property type="entry name" value="DHHA2 domain"/>
    <property type="match status" value="1"/>
</dbReference>
<feature type="region of interest" description="Disordered" evidence="3">
    <location>
        <begin position="799"/>
        <end position="839"/>
    </location>
</feature>
<dbReference type="SUPFAM" id="SSF64182">
    <property type="entry name" value="DHH phosphoesterases"/>
    <property type="match status" value="1"/>
</dbReference>
<evidence type="ECO:0000259" key="4">
    <source>
        <dbReference type="SMART" id="SM01131"/>
    </source>
</evidence>
<evidence type="ECO:0000256" key="2">
    <source>
        <dbReference type="SAM" id="Coils"/>
    </source>
</evidence>
<evidence type="ECO:0000256" key="3">
    <source>
        <dbReference type="SAM" id="MobiDB-lite"/>
    </source>
</evidence>
<dbReference type="Pfam" id="PF02833">
    <property type="entry name" value="DHHA2"/>
    <property type="match status" value="1"/>
</dbReference>
<evidence type="ECO:0000256" key="1">
    <source>
        <dbReference type="ARBA" id="ARBA00010331"/>
    </source>
</evidence>
<dbReference type="PANTHER" id="PTHR12112:SF39">
    <property type="entry name" value="EG:152A3.5 PROTEIN (FBGN0003116_PN PROTEIN)"/>
    <property type="match status" value="1"/>
</dbReference>
<feature type="domain" description="DHHA2" evidence="4">
    <location>
        <begin position="47"/>
        <end position="191"/>
    </location>
</feature>
<dbReference type="Gene3D" id="3.90.1640.10">
    <property type="entry name" value="inorganic pyrophosphatase (n-terminal core)"/>
    <property type="match status" value="1"/>
</dbReference>
<protein>
    <recommendedName>
        <fullName evidence="4">DHHA2 domain-containing protein</fullName>
    </recommendedName>
</protein>
<accession>A0A8S3T207</accession>
<gene>
    <name evidence="5" type="ORF">MEDL_40942</name>
</gene>
<sequence length="839" mass="92604">MKHLLSGAILIDTVNLSPAAHKMTDQDVAMADKLNEMLPEVNGDVLYNTIQKAKTDISELTTLELLEKDLKIVSGNSVKVAMSSVSISLQDFLSRENLIEDLSSFVQSRSVLAVIVMMIHQVTEGEPVRDIAVYSTEMALQQKICDQLSANRDPVLELTVVTTDKQNLTCYKQGCVRASRKVVLPIIQTIVNEYENVISHCDEQSNIAEKPLDSIDLFNLSGDQTSQNQFAASVPLDNFDLLNFAGQQSSQSQSETGTNQNLVDEFDIFTGTDTTNNAQINNTDVFNESPLDSQNQLDLNFDLVGTSEQTSQFDSSSNVDLLGGFDPFSSSANNTPIIVNNLPSNIPEINIDSEQATDEFNEADIMFGSQTLETPHSGMNSVSQGSSAHNSEPGSAFASYPITPPNSFIDSTGHAHVKEFVLPSLNSAEMLEKIREKKGRLRSTESTSADGTENDPNSVPYTPSNSYMDGTFDQYAKDHQLPSFNSMEMVQRIKQKRSSMEMSRLDEEDDIVRLRSESGEVTPFTPHNSYRDLSLLEKNAKTFLDTNKLHQTLRNIEDDASEAQQEADEDSLAVKEITDSGLLMFDTSDMLNPTDIDNNVVAVGIAQEMVKRETTSEDLLVSFFDAPSDGGSRLTDSSSSSFDGKSSKDSAKSSNNDNNFQNFESKGGNVDHLQTEDLVLNQSINEFAQNLTENLIENAINSFPVNEIPNETEKEELSATSPVSTEEFYFKENKNLEILESPSSTGSVTTPEEVPVETDYLSSVDPMLGNLDLVKASEEKEIVESISFRKISGEEPQTVRQEILLRHTPDKVDEDTEPKMEESNEPTMDHSIEPGGKIR</sequence>
<dbReference type="OrthoDB" id="19923at2759"/>
<dbReference type="SMART" id="SM01131">
    <property type="entry name" value="DHHA2"/>
    <property type="match status" value="1"/>
</dbReference>
<proteinExistence type="inferred from homology"/>
<dbReference type="InterPro" id="IPR038222">
    <property type="entry name" value="DHHA2_dom_sf"/>
</dbReference>
<dbReference type="Proteomes" id="UP000683360">
    <property type="component" value="Unassembled WGS sequence"/>
</dbReference>
<dbReference type="GO" id="GO:0005737">
    <property type="term" value="C:cytoplasm"/>
    <property type="evidence" value="ECO:0007669"/>
    <property type="project" value="InterPro"/>
</dbReference>
<reference evidence="5" key="1">
    <citation type="submission" date="2021-03" db="EMBL/GenBank/DDBJ databases">
        <authorList>
            <person name="Bekaert M."/>
        </authorList>
    </citation>
    <scope>NUCLEOTIDE SEQUENCE</scope>
</reference>
<feature type="compositionally biased region" description="Low complexity" evidence="3">
    <location>
        <begin position="629"/>
        <end position="644"/>
    </location>
</feature>
<feature type="compositionally biased region" description="Polar residues" evidence="3">
    <location>
        <begin position="375"/>
        <end position="393"/>
    </location>
</feature>
<keyword evidence="2" id="KW-0175">Coiled coil</keyword>
<name>A0A8S3T207_MYTED</name>
<comment type="similarity">
    <text evidence="1">Belongs to the PPase class C family. Prune subfamily.</text>
</comment>
<organism evidence="5 6">
    <name type="scientific">Mytilus edulis</name>
    <name type="common">Blue mussel</name>
    <dbReference type="NCBI Taxonomy" id="6550"/>
    <lineage>
        <taxon>Eukaryota</taxon>
        <taxon>Metazoa</taxon>
        <taxon>Spiralia</taxon>
        <taxon>Lophotrochozoa</taxon>
        <taxon>Mollusca</taxon>
        <taxon>Bivalvia</taxon>
        <taxon>Autobranchia</taxon>
        <taxon>Pteriomorphia</taxon>
        <taxon>Mytilida</taxon>
        <taxon>Mytiloidea</taxon>
        <taxon>Mytilidae</taxon>
        <taxon>Mytilinae</taxon>
        <taxon>Mytilus</taxon>
    </lineage>
</organism>